<dbReference type="InterPro" id="IPR046373">
    <property type="entry name" value="Acyl-CoA_Oxase/DH_mid-dom_sf"/>
</dbReference>
<dbReference type="SUPFAM" id="SSF56645">
    <property type="entry name" value="Acyl-CoA dehydrogenase NM domain-like"/>
    <property type="match status" value="1"/>
</dbReference>
<dbReference type="Proteomes" id="UP001432062">
    <property type="component" value="Chromosome"/>
</dbReference>
<comment type="cofactor">
    <cofactor evidence="1 5">
        <name>FAD</name>
        <dbReference type="ChEBI" id="CHEBI:57692"/>
    </cofactor>
</comment>
<evidence type="ECO:0000313" key="9">
    <source>
        <dbReference type="EMBL" id="WUV47398.1"/>
    </source>
</evidence>
<dbReference type="InterPro" id="IPR009100">
    <property type="entry name" value="AcylCoA_DH/oxidase_NM_dom_sf"/>
</dbReference>
<keyword evidence="10" id="KW-1185">Reference proteome</keyword>
<keyword evidence="3 5" id="KW-0285">Flavoprotein</keyword>
<keyword evidence="5" id="KW-0560">Oxidoreductase</keyword>
<dbReference type="InterPro" id="IPR036250">
    <property type="entry name" value="AcylCo_DH-like_C"/>
</dbReference>
<evidence type="ECO:0000259" key="8">
    <source>
        <dbReference type="Pfam" id="PF02771"/>
    </source>
</evidence>
<dbReference type="PIRSF" id="PIRSF016578">
    <property type="entry name" value="HsaA"/>
    <property type="match status" value="1"/>
</dbReference>
<dbReference type="Pfam" id="PF02770">
    <property type="entry name" value="Acyl-CoA_dh_M"/>
    <property type="match status" value="1"/>
</dbReference>
<evidence type="ECO:0000256" key="1">
    <source>
        <dbReference type="ARBA" id="ARBA00001974"/>
    </source>
</evidence>
<organism evidence="9 10">
    <name type="scientific">Nocardia vinacea</name>
    <dbReference type="NCBI Taxonomy" id="96468"/>
    <lineage>
        <taxon>Bacteria</taxon>
        <taxon>Bacillati</taxon>
        <taxon>Actinomycetota</taxon>
        <taxon>Actinomycetes</taxon>
        <taxon>Mycobacteriales</taxon>
        <taxon>Nocardiaceae</taxon>
        <taxon>Nocardia</taxon>
    </lineage>
</organism>
<keyword evidence="4 5" id="KW-0274">FAD</keyword>
<dbReference type="PANTHER" id="PTHR43884:SF12">
    <property type="entry name" value="ISOVALERYL-COA DEHYDROGENASE, MITOCHONDRIAL-RELATED"/>
    <property type="match status" value="1"/>
</dbReference>
<comment type="similarity">
    <text evidence="2 5">Belongs to the acyl-CoA dehydrogenase family.</text>
</comment>
<dbReference type="SUPFAM" id="SSF47203">
    <property type="entry name" value="Acyl-CoA dehydrogenase C-terminal domain-like"/>
    <property type="match status" value="1"/>
</dbReference>
<evidence type="ECO:0000256" key="3">
    <source>
        <dbReference type="ARBA" id="ARBA00022630"/>
    </source>
</evidence>
<reference evidence="9" key="1">
    <citation type="submission" date="2022-10" db="EMBL/GenBank/DDBJ databases">
        <title>The complete genomes of actinobacterial strains from the NBC collection.</title>
        <authorList>
            <person name="Joergensen T.S."/>
            <person name="Alvarez Arevalo M."/>
            <person name="Sterndorff E.B."/>
            <person name="Faurdal D."/>
            <person name="Vuksanovic O."/>
            <person name="Mourched A.-S."/>
            <person name="Charusanti P."/>
            <person name="Shaw S."/>
            <person name="Blin K."/>
            <person name="Weber T."/>
        </authorList>
    </citation>
    <scope>NUCLEOTIDE SEQUENCE</scope>
    <source>
        <strain evidence="9">NBC_01482</strain>
    </source>
</reference>
<dbReference type="InterPro" id="IPR006091">
    <property type="entry name" value="Acyl-CoA_Oxase/DH_mid-dom"/>
</dbReference>
<dbReference type="Gene3D" id="1.10.540.10">
    <property type="entry name" value="Acyl-CoA dehydrogenase/oxidase, N-terminal domain"/>
    <property type="match status" value="1"/>
</dbReference>
<feature type="domain" description="Acyl-CoA oxidase/dehydrogenase middle" evidence="7">
    <location>
        <begin position="122"/>
        <end position="220"/>
    </location>
</feature>
<proteinExistence type="inferred from homology"/>
<feature type="domain" description="Acyl-CoA dehydrogenase/oxidase N-terminal" evidence="8">
    <location>
        <begin position="8"/>
        <end position="117"/>
    </location>
</feature>
<evidence type="ECO:0000256" key="2">
    <source>
        <dbReference type="ARBA" id="ARBA00009347"/>
    </source>
</evidence>
<dbReference type="RefSeq" id="WP_327100467.1">
    <property type="nucleotide sequence ID" value="NZ_CP109149.1"/>
</dbReference>
<dbReference type="PROSITE" id="PS00073">
    <property type="entry name" value="ACYL_COA_DH_2"/>
    <property type="match status" value="1"/>
</dbReference>
<dbReference type="Pfam" id="PF00441">
    <property type="entry name" value="Acyl-CoA_dh_1"/>
    <property type="match status" value="1"/>
</dbReference>
<evidence type="ECO:0000313" key="10">
    <source>
        <dbReference type="Proteomes" id="UP001432062"/>
    </source>
</evidence>
<dbReference type="InterPro" id="IPR013786">
    <property type="entry name" value="AcylCoA_DH/ox_N"/>
</dbReference>
<dbReference type="Gene3D" id="1.20.140.10">
    <property type="entry name" value="Butyryl-CoA Dehydrogenase, subunit A, domain 3"/>
    <property type="match status" value="1"/>
</dbReference>
<evidence type="ECO:0000259" key="6">
    <source>
        <dbReference type="Pfam" id="PF00441"/>
    </source>
</evidence>
<dbReference type="EMBL" id="CP109441">
    <property type="protein sequence ID" value="WUV47398.1"/>
    <property type="molecule type" value="Genomic_DNA"/>
</dbReference>
<name>A0ABZ1YW73_9NOCA</name>
<dbReference type="InterPro" id="IPR037069">
    <property type="entry name" value="AcylCoA_DH/ox_N_sf"/>
</dbReference>
<gene>
    <name evidence="9" type="ORF">OG563_03925</name>
</gene>
<dbReference type="InterPro" id="IPR009075">
    <property type="entry name" value="AcylCo_DH/oxidase_C"/>
</dbReference>
<dbReference type="InterPro" id="IPR006089">
    <property type="entry name" value="Acyl-CoA_DH_CS"/>
</dbReference>
<sequence length="386" mass="41440">MDLDLPAEAIELQKLCRDFAEREIEPHAESWSEQERFPSEVFLKMGELDLTGLLVAPEYGGTDAGFVSYVAAMEMIGAADQSLAACWNAHSTIASLPLATFGTAEQKAKWLTPLASGTHIGAFGLTEPTAGSDAAGIRTTAKRDGDGWLINGTKMFITNAGTEISLGVTILAVTGTDDDGTRRYGTFFVPTGTPGYTVGHPMKKLGWHAMDSRELIFDDCWIPGENLIGDEGNGLRQFLDVLDGGRISVAALALSLAQEALDLAATHASQREQFGKPLSAFQAVQHKLADMATEVEAARALVYRAAWLADQGRPFGQAAAMAKLYASEVANRAASASVQIHGGYGYMRESKISRFYADAKILEIGEGTNEIQRNVIARYVARSARA</sequence>
<dbReference type="Pfam" id="PF02771">
    <property type="entry name" value="Acyl-CoA_dh_N"/>
    <property type="match status" value="1"/>
</dbReference>
<evidence type="ECO:0000256" key="5">
    <source>
        <dbReference type="RuleBase" id="RU362125"/>
    </source>
</evidence>
<accession>A0ABZ1YW73</accession>
<evidence type="ECO:0000256" key="4">
    <source>
        <dbReference type="ARBA" id="ARBA00022827"/>
    </source>
</evidence>
<dbReference type="PROSITE" id="PS00072">
    <property type="entry name" value="ACYL_COA_DH_1"/>
    <property type="match status" value="1"/>
</dbReference>
<feature type="domain" description="Acyl-CoA dehydrogenase/oxidase C-terminal" evidence="6">
    <location>
        <begin position="232"/>
        <end position="379"/>
    </location>
</feature>
<dbReference type="Gene3D" id="2.40.110.10">
    <property type="entry name" value="Butyryl-CoA Dehydrogenase, subunit A, domain 2"/>
    <property type="match status" value="1"/>
</dbReference>
<evidence type="ECO:0000259" key="7">
    <source>
        <dbReference type="Pfam" id="PF02770"/>
    </source>
</evidence>
<protein>
    <submittedName>
        <fullName evidence="9">Acyl-CoA dehydrogenase family protein</fullName>
    </submittedName>
</protein>
<dbReference type="PANTHER" id="PTHR43884">
    <property type="entry name" value="ACYL-COA DEHYDROGENASE"/>
    <property type="match status" value="1"/>
</dbReference>